<evidence type="ECO:0000313" key="2">
    <source>
        <dbReference type="EMBL" id="KAE9524603.1"/>
    </source>
</evidence>
<comment type="caution">
    <text evidence="2">The sequence shown here is derived from an EMBL/GenBank/DDBJ whole genome shotgun (WGS) entry which is preliminary data.</text>
</comment>
<dbReference type="AlphaFoldDB" id="A0A6G0T1U2"/>
<feature type="transmembrane region" description="Helical" evidence="1">
    <location>
        <begin position="74"/>
        <end position="95"/>
    </location>
</feature>
<accession>A0A6G0T1U2</accession>
<evidence type="ECO:0000313" key="3">
    <source>
        <dbReference type="Proteomes" id="UP000475862"/>
    </source>
</evidence>
<feature type="transmembrane region" description="Helical" evidence="1">
    <location>
        <begin position="42"/>
        <end position="62"/>
    </location>
</feature>
<proteinExistence type="predicted"/>
<keyword evidence="1" id="KW-1133">Transmembrane helix</keyword>
<organism evidence="2 3">
    <name type="scientific">Aphis glycines</name>
    <name type="common">Soybean aphid</name>
    <dbReference type="NCBI Taxonomy" id="307491"/>
    <lineage>
        <taxon>Eukaryota</taxon>
        <taxon>Metazoa</taxon>
        <taxon>Ecdysozoa</taxon>
        <taxon>Arthropoda</taxon>
        <taxon>Hexapoda</taxon>
        <taxon>Insecta</taxon>
        <taxon>Pterygota</taxon>
        <taxon>Neoptera</taxon>
        <taxon>Paraneoptera</taxon>
        <taxon>Hemiptera</taxon>
        <taxon>Sternorrhyncha</taxon>
        <taxon>Aphidomorpha</taxon>
        <taxon>Aphidoidea</taxon>
        <taxon>Aphididae</taxon>
        <taxon>Aphidini</taxon>
        <taxon>Aphis</taxon>
        <taxon>Aphis</taxon>
    </lineage>
</organism>
<evidence type="ECO:0000256" key="1">
    <source>
        <dbReference type="SAM" id="Phobius"/>
    </source>
</evidence>
<dbReference type="EMBL" id="VYZN01000065">
    <property type="protein sequence ID" value="KAE9524603.1"/>
    <property type="molecule type" value="Genomic_DNA"/>
</dbReference>
<protein>
    <recommendedName>
        <fullName evidence="4">Transmembrane protein</fullName>
    </recommendedName>
</protein>
<feature type="transmembrane region" description="Helical" evidence="1">
    <location>
        <begin position="157"/>
        <end position="176"/>
    </location>
</feature>
<keyword evidence="3" id="KW-1185">Reference proteome</keyword>
<sequence length="262" mass="29906">MLVVAVEQNSMDKILGLALLDTVLLDSTELVFSGLDAVLVDILYNGVLVSGAFVGLFTYCGVSELEYPDDPEDGPVNFLAIVGIGYIWNIYAYIYQTRFTCIFRRSLTRLTLITRCLNRNRCCYLRFITFNFCCWVCKLLFRITINVSIERILITSYRWVYIKIWLAGIYLILTRIQFIKTWVTRWCIRLWVLVNWDKNLGILEFLGFLEFLVDQEGLVFHSRQTFEDFVQKIGLVSLGGQGLNLPGLPGEPGYPAGGVGFG</sequence>
<reference evidence="2 3" key="1">
    <citation type="submission" date="2019-08" db="EMBL/GenBank/DDBJ databases">
        <title>The genome of the soybean aphid Biotype 1, its phylome, world population structure and adaptation to the North American continent.</title>
        <authorList>
            <person name="Giordano R."/>
            <person name="Donthu R.K."/>
            <person name="Hernandez A.G."/>
            <person name="Wright C.L."/>
            <person name="Zimin A.V."/>
        </authorList>
    </citation>
    <scope>NUCLEOTIDE SEQUENCE [LARGE SCALE GENOMIC DNA]</scope>
    <source>
        <tissue evidence="2">Whole aphids</tissue>
    </source>
</reference>
<feature type="transmembrane region" description="Helical" evidence="1">
    <location>
        <begin position="123"/>
        <end position="145"/>
    </location>
</feature>
<dbReference type="Proteomes" id="UP000475862">
    <property type="component" value="Unassembled WGS sequence"/>
</dbReference>
<evidence type="ECO:0008006" key="4">
    <source>
        <dbReference type="Google" id="ProtNLM"/>
    </source>
</evidence>
<name>A0A6G0T1U2_APHGL</name>
<gene>
    <name evidence="2" type="ORF">AGLY_014653</name>
</gene>
<keyword evidence="1" id="KW-0472">Membrane</keyword>
<keyword evidence="1" id="KW-0812">Transmembrane</keyword>